<reference evidence="3 4" key="1">
    <citation type="submission" date="2016-05" db="EMBL/GenBank/DDBJ databases">
        <authorList>
            <person name="Lavstsen T."/>
            <person name="Jespersen J.S."/>
        </authorList>
    </citation>
    <scope>NUCLEOTIDE SEQUENCE [LARGE SCALE GENOMIC DNA]</scope>
    <source>
        <strain evidence="3 4">KCJ1736</strain>
    </source>
</reference>
<keyword evidence="3" id="KW-0449">Lipoprotein</keyword>
<proteinExistence type="predicted"/>
<dbReference type="RefSeq" id="WP_063948194.1">
    <property type="nucleotide sequence ID" value="NZ_CP072308.1"/>
</dbReference>
<gene>
    <name evidence="3" type="ORF">A7J57_05910</name>
</gene>
<dbReference type="InterPro" id="IPR053196">
    <property type="entry name" value="Lipoprotein_YbaY-like"/>
</dbReference>
<dbReference type="Pfam" id="PF03724">
    <property type="entry name" value="META"/>
    <property type="match status" value="1"/>
</dbReference>
<dbReference type="InterPro" id="IPR038670">
    <property type="entry name" value="HslJ-like_sf"/>
</dbReference>
<dbReference type="EMBL" id="LXPS01000009">
    <property type="protein sequence ID" value="OAE47766.1"/>
    <property type="molecule type" value="Genomic_DNA"/>
</dbReference>
<dbReference type="InterPro" id="IPR039366">
    <property type="entry name" value="Pilotin"/>
</dbReference>
<dbReference type="PANTHER" id="PTHR38013:SF1">
    <property type="entry name" value="GLYCOPROTEIN_POLYSACCHARIDE METABOLISM"/>
    <property type="match status" value="1"/>
</dbReference>
<evidence type="ECO:0000256" key="1">
    <source>
        <dbReference type="SAM" id="SignalP"/>
    </source>
</evidence>
<sequence>MTDNQPLFSRRSFAGLLALAPLFAAEGAAAAPASLRGSVSYRERIALPPGATVTVRLIDVSLADAPSQTIAETTIRPRGQVPVPFVLRYDDRDIRGRRSYALSAEIRDRDRLLFTTTRRYSVLTGGRDDTDLVLERVGAGPGRPEPEAGIDGRWLVQEIRGERVRGRREATLEISREGRVSANVGCNGIGGEVKISRNRVDFGRMISTQMACAPDIMRQERQFIEALEGARSFRLEPRRGVLELIDGRGRPAMRLRRA</sequence>
<feature type="chain" id="PRO_5008053412" evidence="1">
    <location>
        <begin position="25"/>
        <end position="258"/>
    </location>
</feature>
<name>A0A176XGI4_AGRTU</name>
<dbReference type="AlphaFoldDB" id="A0A176XGI4"/>
<protein>
    <submittedName>
        <fullName evidence="3">Lipoprotein-related protein</fullName>
    </submittedName>
</protein>
<evidence type="ECO:0000313" key="3">
    <source>
        <dbReference type="EMBL" id="OAE47766.1"/>
    </source>
</evidence>
<organism evidence="3 4">
    <name type="scientific">Agrobacterium tumefaciens</name>
    <dbReference type="NCBI Taxonomy" id="358"/>
    <lineage>
        <taxon>Bacteria</taxon>
        <taxon>Pseudomonadati</taxon>
        <taxon>Pseudomonadota</taxon>
        <taxon>Alphaproteobacteria</taxon>
        <taxon>Hyphomicrobiales</taxon>
        <taxon>Rhizobiaceae</taxon>
        <taxon>Rhizobium/Agrobacterium group</taxon>
        <taxon>Agrobacterium</taxon>
        <taxon>Agrobacterium tumefaciens complex</taxon>
    </lineage>
</organism>
<dbReference type="PANTHER" id="PTHR38013">
    <property type="entry name" value="GLYCOPROTEIN/POLYSACCHARIDE METABOLISM"/>
    <property type="match status" value="1"/>
</dbReference>
<feature type="signal peptide" evidence="1">
    <location>
        <begin position="1"/>
        <end position="24"/>
    </location>
</feature>
<accession>A0A176XGI4</accession>
<dbReference type="Gene3D" id="2.40.128.270">
    <property type="match status" value="1"/>
</dbReference>
<dbReference type="InterPro" id="IPR006311">
    <property type="entry name" value="TAT_signal"/>
</dbReference>
<evidence type="ECO:0000313" key="4">
    <source>
        <dbReference type="Proteomes" id="UP000077098"/>
    </source>
</evidence>
<feature type="domain" description="DUF306" evidence="2">
    <location>
        <begin position="151"/>
        <end position="255"/>
    </location>
</feature>
<dbReference type="Proteomes" id="UP000077098">
    <property type="component" value="Unassembled WGS sequence"/>
</dbReference>
<dbReference type="PROSITE" id="PS51318">
    <property type="entry name" value="TAT"/>
    <property type="match status" value="1"/>
</dbReference>
<evidence type="ECO:0000259" key="2">
    <source>
        <dbReference type="Pfam" id="PF03724"/>
    </source>
</evidence>
<dbReference type="Pfam" id="PF09619">
    <property type="entry name" value="YscW"/>
    <property type="match status" value="1"/>
</dbReference>
<keyword evidence="1" id="KW-0732">Signal</keyword>
<dbReference type="InterPro" id="IPR005184">
    <property type="entry name" value="DUF306_Meta_HslJ"/>
</dbReference>
<comment type="caution">
    <text evidence="3">The sequence shown here is derived from an EMBL/GenBank/DDBJ whole genome shotgun (WGS) entry which is preliminary data.</text>
</comment>